<dbReference type="EMBL" id="JBCDNA010000001">
    <property type="protein sequence ID" value="MEL4454864.1"/>
    <property type="molecule type" value="Genomic_DNA"/>
</dbReference>
<dbReference type="InterPro" id="IPR029787">
    <property type="entry name" value="Nucleotide_cyclase"/>
</dbReference>
<feature type="signal peptide" evidence="9">
    <location>
        <begin position="1"/>
        <end position="24"/>
    </location>
</feature>
<keyword evidence="4 8" id="KW-1133">Transmembrane helix</keyword>
<dbReference type="PANTHER" id="PTHR11920:SF335">
    <property type="entry name" value="GUANYLATE CYCLASE"/>
    <property type="match status" value="1"/>
</dbReference>
<evidence type="ECO:0000256" key="8">
    <source>
        <dbReference type="SAM" id="Phobius"/>
    </source>
</evidence>
<name>A0ABU9KXE5_9FLAO</name>
<dbReference type="InterPro" id="IPR001054">
    <property type="entry name" value="A/G_cyclase"/>
</dbReference>
<evidence type="ECO:0000313" key="12">
    <source>
        <dbReference type="Proteomes" id="UP001474120"/>
    </source>
</evidence>
<dbReference type="SMART" id="SM00044">
    <property type="entry name" value="CYCc"/>
    <property type="match status" value="1"/>
</dbReference>
<reference evidence="11 12" key="1">
    <citation type="submission" date="2024-04" db="EMBL/GenBank/DDBJ databases">
        <title>whole genome sequencing of Lutimonas vermicola strain IMCC1616.</title>
        <authorList>
            <person name="Bae S.S."/>
        </authorList>
    </citation>
    <scope>NUCLEOTIDE SEQUENCE [LARGE SCALE GENOMIC DNA]</scope>
    <source>
        <strain evidence="11 12">IMCC1616</strain>
    </source>
</reference>
<keyword evidence="2 8" id="KW-0812">Transmembrane</keyword>
<comment type="subcellular location">
    <subcellularLocation>
        <location evidence="1">Membrane</location>
    </subcellularLocation>
</comment>
<dbReference type="InterPro" id="IPR019734">
    <property type="entry name" value="TPR_rpt"/>
</dbReference>
<feature type="domain" description="Guanylate cyclase" evidence="10">
    <location>
        <begin position="428"/>
        <end position="558"/>
    </location>
</feature>
<proteinExistence type="inferred from homology"/>
<dbReference type="Pfam" id="PF13424">
    <property type="entry name" value="TPR_12"/>
    <property type="match status" value="1"/>
</dbReference>
<dbReference type="Proteomes" id="UP001474120">
    <property type="component" value="Unassembled WGS sequence"/>
</dbReference>
<dbReference type="SMART" id="SM00028">
    <property type="entry name" value="TPR"/>
    <property type="match status" value="6"/>
</dbReference>
<keyword evidence="9" id="KW-0732">Signal</keyword>
<sequence>MFLKRKAYYLIIGLFCVFINSSVAQDQRVADSLKIIYDQDVLKDSAKLELLSQITFNELNDFNLSLKYAEELIDLSKSAKNDKYLFDGYYASGNTYKSIGELDIALTKFFSSVKIANKINHPEREGIAYMAIADVYSIMGDFTNSENYYSKAIAKLRQKAKYSNLLAAALLNAGDDAFLNNQFDKALGYFEEAGIIYERIDSKIGMAYNLGNIGMVYAKQGEDNLAEQNINEAIVILEEIKDYAPVSVYLNYMSDIYAKKQDWPQAFSYAERSLDLAMQYGLKDQISKAYLQISELNELRGMAEESLKNYKNHIVYRDSVTNISSIQAMANQRTNYEVSQKQIEVDLLDQQRKNQQLISLASGISLLLIIVVAIGLYRRNNFINKAKLLVENEKKRSDLLLLNILPEQTAEELKDNGKVQAKRFDSVSVMFTDFQGFTAYSDKLSPEELVDSIDFYYSKFDDIIEKHGLEKIKTVGDAYMCAGGLPFPTEDHPGKMIEAALEIAEFVHESKKIDPEAMTRFDIRIGINTGPVVAGIVGKKKFAYDIWGDTVNIASRMESNSEPGKINISDNTYQLIKDQYECTYRGEIEAKNKGMMKMYFVKRLLM</sequence>
<evidence type="ECO:0000256" key="1">
    <source>
        <dbReference type="ARBA" id="ARBA00004370"/>
    </source>
</evidence>
<evidence type="ECO:0000256" key="9">
    <source>
        <dbReference type="SAM" id="SignalP"/>
    </source>
</evidence>
<evidence type="ECO:0000313" key="11">
    <source>
        <dbReference type="EMBL" id="MEL4454864.1"/>
    </source>
</evidence>
<dbReference type="InterPro" id="IPR018297">
    <property type="entry name" value="A/G_cyclase_CS"/>
</dbReference>
<dbReference type="Gene3D" id="1.25.40.10">
    <property type="entry name" value="Tetratricopeptide repeat domain"/>
    <property type="match status" value="1"/>
</dbReference>
<evidence type="ECO:0000256" key="6">
    <source>
        <dbReference type="ARBA" id="ARBA00023239"/>
    </source>
</evidence>
<evidence type="ECO:0000256" key="7">
    <source>
        <dbReference type="RuleBase" id="RU000405"/>
    </source>
</evidence>
<dbReference type="Gene3D" id="3.30.70.1230">
    <property type="entry name" value="Nucleotide cyclase"/>
    <property type="match status" value="1"/>
</dbReference>
<organism evidence="11 12">
    <name type="scientific">Lutimonas vermicola</name>
    <dbReference type="NCBI Taxonomy" id="414288"/>
    <lineage>
        <taxon>Bacteria</taxon>
        <taxon>Pseudomonadati</taxon>
        <taxon>Bacteroidota</taxon>
        <taxon>Flavobacteriia</taxon>
        <taxon>Flavobacteriales</taxon>
        <taxon>Flavobacteriaceae</taxon>
        <taxon>Lutimonas</taxon>
    </lineage>
</organism>
<accession>A0ABU9KXE5</accession>
<dbReference type="SUPFAM" id="SSF48452">
    <property type="entry name" value="TPR-like"/>
    <property type="match status" value="2"/>
</dbReference>
<keyword evidence="3" id="KW-0547">Nucleotide-binding</keyword>
<protein>
    <submittedName>
        <fullName evidence="11">Adenylate/guanylate cyclase domain-containing protein</fullName>
    </submittedName>
</protein>
<feature type="chain" id="PRO_5046002668" evidence="9">
    <location>
        <begin position="25"/>
        <end position="606"/>
    </location>
</feature>
<keyword evidence="5 8" id="KW-0472">Membrane</keyword>
<dbReference type="SUPFAM" id="SSF55073">
    <property type="entry name" value="Nucleotide cyclase"/>
    <property type="match status" value="1"/>
</dbReference>
<dbReference type="Pfam" id="PF00211">
    <property type="entry name" value="Guanylate_cyc"/>
    <property type="match status" value="1"/>
</dbReference>
<gene>
    <name evidence="11" type="ORF">AABB81_03090</name>
</gene>
<dbReference type="PROSITE" id="PS50125">
    <property type="entry name" value="GUANYLATE_CYCLASE_2"/>
    <property type="match status" value="1"/>
</dbReference>
<evidence type="ECO:0000256" key="3">
    <source>
        <dbReference type="ARBA" id="ARBA00022741"/>
    </source>
</evidence>
<feature type="transmembrane region" description="Helical" evidence="8">
    <location>
        <begin position="357"/>
        <end position="377"/>
    </location>
</feature>
<keyword evidence="12" id="KW-1185">Reference proteome</keyword>
<comment type="similarity">
    <text evidence="7">Belongs to the adenylyl cyclase class-4/guanylyl cyclase family.</text>
</comment>
<dbReference type="PANTHER" id="PTHR11920">
    <property type="entry name" value="GUANYLYL CYCLASE"/>
    <property type="match status" value="1"/>
</dbReference>
<evidence type="ECO:0000256" key="4">
    <source>
        <dbReference type="ARBA" id="ARBA00022989"/>
    </source>
</evidence>
<dbReference type="InterPro" id="IPR011990">
    <property type="entry name" value="TPR-like_helical_dom_sf"/>
</dbReference>
<evidence type="ECO:0000259" key="10">
    <source>
        <dbReference type="PROSITE" id="PS50125"/>
    </source>
</evidence>
<dbReference type="RefSeq" id="WP_342158546.1">
    <property type="nucleotide sequence ID" value="NZ_JBCDNA010000001.1"/>
</dbReference>
<dbReference type="PROSITE" id="PS00452">
    <property type="entry name" value="GUANYLATE_CYCLASE_1"/>
    <property type="match status" value="1"/>
</dbReference>
<comment type="caution">
    <text evidence="11">The sequence shown here is derived from an EMBL/GenBank/DDBJ whole genome shotgun (WGS) entry which is preliminary data.</text>
</comment>
<dbReference type="CDD" id="cd07302">
    <property type="entry name" value="CHD"/>
    <property type="match status" value="1"/>
</dbReference>
<evidence type="ECO:0000256" key="5">
    <source>
        <dbReference type="ARBA" id="ARBA00023136"/>
    </source>
</evidence>
<dbReference type="InterPro" id="IPR050401">
    <property type="entry name" value="Cyclic_nucleotide_synthase"/>
</dbReference>
<evidence type="ECO:0000256" key="2">
    <source>
        <dbReference type="ARBA" id="ARBA00022692"/>
    </source>
</evidence>
<keyword evidence="6 7" id="KW-0456">Lyase</keyword>